<evidence type="ECO:0000256" key="1">
    <source>
        <dbReference type="SAM" id="SignalP"/>
    </source>
</evidence>
<keyword evidence="3" id="KW-1185">Reference proteome</keyword>
<dbReference type="AlphaFoldDB" id="A0A066VDI8"/>
<dbReference type="RefSeq" id="XP_013240125.1">
    <property type="nucleotide sequence ID" value="XM_013384671.1"/>
</dbReference>
<keyword evidence="1" id="KW-0732">Signal</keyword>
<protein>
    <submittedName>
        <fullName evidence="2">Uncharacterized protein</fullName>
    </submittedName>
</protein>
<feature type="chain" id="PRO_5001631960" evidence="1">
    <location>
        <begin position="18"/>
        <end position="181"/>
    </location>
</feature>
<comment type="caution">
    <text evidence="2">The sequence shown here is derived from an EMBL/GenBank/DDBJ whole genome shotgun (WGS) entry which is preliminary data.</text>
</comment>
<gene>
    <name evidence="2" type="ORF">K437DRAFT_296747</name>
</gene>
<dbReference type="EMBL" id="JMSN01000161">
    <property type="protein sequence ID" value="KDN36665.1"/>
    <property type="molecule type" value="Genomic_DNA"/>
</dbReference>
<dbReference type="GeneID" id="25267334"/>
<proteinExistence type="predicted"/>
<reference evidence="2 3" key="1">
    <citation type="submission" date="2014-05" db="EMBL/GenBank/DDBJ databases">
        <title>Draft genome sequence of a rare smut relative, Tilletiaria anomala UBC 951.</title>
        <authorList>
            <consortium name="DOE Joint Genome Institute"/>
            <person name="Toome M."/>
            <person name="Kuo A."/>
            <person name="Henrissat B."/>
            <person name="Lipzen A."/>
            <person name="Tritt A."/>
            <person name="Yoshinaga Y."/>
            <person name="Zane M."/>
            <person name="Barry K."/>
            <person name="Grigoriev I.V."/>
            <person name="Spatafora J.W."/>
            <person name="Aimea M.C."/>
        </authorList>
    </citation>
    <scope>NUCLEOTIDE SEQUENCE [LARGE SCALE GENOMIC DNA]</scope>
    <source>
        <strain evidence="2 3">UBC 951</strain>
    </source>
</reference>
<accession>A0A066VDI8</accession>
<feature type="signal peptide" evidence="1">
    <location>
        <begin position="1"/>
        <end position="17"/>
    </location>
</feature>
<organism evidence="2 3">
    <name type="scientific">Tilletiaria anomala (strain ATCC 24038 / CBS 436.72 / UBC 951)</name>
    <dbReference type="NCBI Taxonomy" id="1037660"/>
    <lineage>
        <taxon>Eukaryota</taxon>
        <taxon>Fungi</taxon>
        <taxon>Dikarya</taxon>
        <taxon>Basidiomycota</taxon>
        <taxon>Ustilaginomycotina</taxon>
        <taxon>Exobasidiomycetes</taxon>
        <taxon>Georgefischeriales</taxon>
        <taxon>Tilletiariaceae</taxon>
        <taxon>Tilletiaria</taxon>
    </lineage>
</organism>
<sequence length="181" mass="16805">MKVTLAFGLALAALVSANPAVLPQATPAPLAIARQADESGAISTAISQAQSALLQGASVFSQLGGELPASQSASFAAIFSSMSGLLSSASAAAPTDPAKAESILGNLATLAPQIESAAGSLLSANPSALSAISAASSSASAAQASGNSKGSKNGAAAAGASVVATGLAGAAAVAAAVAMLA</sequence>
<dbReference type="Proteomes" id="UP000027361">
    <property type="component" value="Unassembled WGS sequence"/>
</dbReference>
<name>A0A066VDI8_TILAU</name>
<dbReference type="HOGENOM" id="CLU_1489995_0_0_1"/>
<dbReference type="InParanoid" id="A0A066VDI8"/>
<evidence type="ECO:0000313" key="2">
    <source>
        <dbReference type="EMBL" id="KDN36665.1"/>
    </source>
</evidence>
<evidence type="ECO:0000313" key="3">
    <source>
        <dbReference type="Proteomes" id="UP000027361"/>
    </source>
</evidence>